<feature type="transmembrane region" description="Helical" evidence="8">
    <location>
        <begin position="9"/>
        <end position="34"/>
    </location>
</feature>
<dbReference type="GO" id="GO:0005524">
    <property type="term" value="F:ATP binding"/>
    <property type="evidence" value="ECO:0007669"/>
    <property type="project" value="UniProtKB-KW"/>
</dbReference>
<dbReference type="HOGENOM" id="CLU_000604_84_3_14"/>
<dbReference type="InterPro" id="IPR003439">
    <property type="entry name" value="ABC_transporter-like_ATP-bd"/>
</dbReference>
<evidence type="ECO:0000256" key="3">
    <source>
        <dbReference type="ARBA" id="ARBA00022692"/>
    </source>
</evidence>
<dbReference type="KEGG" id="mpe:MYPE2210"/>
<dbReference type="InParanoid" id="Q8EWI4"/>
<keyword evidence="4" id="KW-0547">Nucleotide-binding</keyword>
<evidence type="ECO:0000256" key="5">
    <source>
        <dbReference type="ARBA" id="ARBA00022840"/>
    </source>
</evidence>
<evidence type="ECO:0000313" key="11">
    <source>
        <dbReference type="EMBL" id="BAC44012.1"/>
    </source>
</evidence>
<feature type="domain" description="ABC transmembrane type-1" evidence="10">
    <location>
        <begin position="15"/>
        <end position="317"/>
    </location>
</feature>
<keyword evidence="3 8" id="KW-0812">Transmembrane</keyword>
<evidence type="ECO:0000313" key="12">
    <source>
        <dbReference type="Proteomes" id="UP000002522"/>
    </source>
</evidence>
<dbReference type="Proteomes" id="UP000002522">
    <property type="component" value="Chromosome"/>
</dbReference>
<comment type="similarity">
    <text evidence="2">Belongs to the ABC transporter superfamily.</text>
</comment>
<gene>
    <name evidence="11" type="ordered locus">MYPE2210</name>
</gene>
<evidence type="ECO:0000256" key="7">
    <source>
        <dbReference type="ARBA" id="ARBA00023136"/>
    </source>
</evidence>
<dbReference type="CDD" id="cd03228">
    <property type="entry name" value="ABCC_MRP_Like"/>
    <property type="match status" value="1"/>
</dbReference>
<comment type="subcellular location">
    <subcellularLocation>
        <location evidence="1">Cell membrane</location>
        <topology evidence="1">Multi-pass membrane protein</topology>
    </subcellularLocation>
</comment>
<evidence type="ECO:0000259" key="9">
    <source>
        <dbReference type="PROSITE" id="PS50893"/>
    </source>
</evidence>
<sequence>MKYLFIKKYWWLLSIVILLMIMTAIFSSAASLLTSLSIDFFTAAYNNFDVAYPIYFFGIQVFTVIQQIGFDYFYIILSSSIALWVLMYSCSYLTSVLQEIYLQNVNNNLRDIFIKNLNDKNFDFIKVNNSAVAHNWINNDILNIYSKGSSVVLNLISLSFTFIFSLISLFLLFWGIGLLVLVIALISVFVPIFFNQKLESIGNKFGEDNERYFVNTYKNLKGIRNLFLLGRLDIVANNIKQDTLEYKKNKIEFIYKQYKILWALIMLAILGQLLAITMGAVFSALGFMSASSLFSIAFLTGSVFGTFQGLFQGIMNLSVGKALIKKNIFPSQKNEYSINENLEPLNYLELKNVSLEYKDKKILNNINYKFEANKKYLITGASGCGKSTMVQILLGINYDHTGKSLWNKKEIKKINHKLINQNVSYVTNDGYIFEDNVLNNICLFDDSIDQKQLDLSIKNSNLNFIDDVNKKINKSKLSTGQIQRINIARSFYQNKKIVIFDEALSNLDEQNAFNIEKILLEQKDLTFIHITHHINDKNKKLYDKVLLVKDGGISNV</sequence>
<dbReference type="Pfam" id="PF00005">
    <property type="entry name" value="ABC_tran"/>
    <property type="match status" value="1"/>
</dbReference>
<dbReference type="InterPro" id="IPR003593">
    <property type="entry name" value="AAA+_ATPase"/>
</dbReference>
<dbReference type="PROSITE" id="PS50893">
    <property type="entry name" value="ABC_TRANSPORTER_2"/>
    <property type="match status" value="1"/>
</dbReference>
<dbReference type="GO" id="GO:0015421">
    <property type="term" value="F:ABC-type oligopeptide transporter activity"/>
    <property type="evidence" value="ECO:0007669"/>
    <property type="project" value="TreeGrafter"/>
</dbReference>
<keyword evidence="6 8" id="KW-1133">Transmembrane helix</keyword>
<dbReference type="InterPro" id="IPR036640">
    <property type="entry name" value="ABC1_TM_sf"/>
</dbReference>
<dbReference type="eggNOG" id="COG1132">
    <property type="taxonomic scope" value="Bacteria"/>
</dbReference>
<dbReference type="SUPFAM" id="SSF52540">
    <property type="entry name" value="P-loop containing nucleoside triphosphate hydrolases"/>
    <property type="match status" value="1"/>
</dbReference>
<proteinExistence type="inferred from homology"/>
<dbReference type="InterPro" id="IPR027417">
    <property type="entry name" value="P-loop_NTPase"/>
</dbReference>
<feature type="transmembrane region" description="Helical" evidence="8">
    <location>
        <begin position="54"/>
        <end position="77"/>
    </location>
</feature>
<accession>Q8EWI4</accession>
<reference evidence="11 12" key="1">
    <citation type="journal article" date="2002" name="Nucleic Acids Res.">
        <title>The complete genomic sequence of Mycoplasma penetrans, an intracellular bacterial pathogen in humans.</title>
        <authorList>
            <person name="Sasaki Y."/>
            <person name="Ishikawa J."/>
            <person name="Yamashita A."/>
            <person name="Oshima K."/>
            <person name="Kenri T."/>
            <person name="Furuya K."/>
            <person name="Yoshino C."/>
            <person name="Horino A."/>
            <person name="Shiba T."/>
            <person name="Sasaki T."/>
            <person name="Hattori M."/>
        </authorList>
    </citation>
    <scope>NUCLEOTIDE SEQUENCE [LARGE SCALE GENOMIC DNA]</scope>
    <source>
        <strain evidence="11 12">HF-2</strain>
    </source>
</reference>
<keyword evidence="7 8" id="KW-0472">Membrane</keyword>
<dbReference type="Pfam" id="PF00664">
    <property type="entry name" value="ABC_membrane"/>
    <property type="match status" value="1"/>
</dbReference>
<feature type="transmembrane region" description="Helical" evidence="8">
    <location>
        <begin position="151"/>
        <end position="170"/>
    </location>
</feature>
<evidence type="ECO:0000256" key="6">
    <source>
        <dbReference type="ARBA" id="ARBA00022989"/>
    </source>
</evidence>
<dbReference type="InterPro" id="IPR011527">
    <property type="entry name" value="ABC1_TM_dom"/>
</dbReference>
<dbReference type="SUPFAM" id="SSF90123">
    <property type="entry name" value="ABC transporter transmembrane region"/>
    <property type="match status" value="1"/>
</dbReference>
<feature type="domain" description="ABC transporter" evidence="9">
    <location>
        <begin position="348"/>
        <end position="556"/>
    </location>
</feature>
<evidence type="ECO:0000256" key="8">
    <source>
        <dbReference type="SAM" id="Phobius"/>
    </source>
</evidence>
<dbReference type="EMBL" id="BA000026">
    <property type="protein sequence ID" value="BAC44012.1"/>
    <property type="molecule type" value="Genomic_DNA"/>
</dbReference>
<dbReference type="GO" id="GO:0005886">
    <property type="term" value="C:plasma membrane"/>
    <property type="evidence" value="ECO:0007669"/>
    <property type="project" value="UniProtKB-SubCell"/>
</dbReference>
<organism evidence="11 12">
    <name type="scientific">Malacoplasma penetrans (strain HF-2)</name>
    <name type="common">Mycoplasma penetrans</name>
    <dbReference type="NCBI Taxonomy" id="272633"/>
    <lineage>
        <taxon>Bacteria</taxon>
        <taxon>Bacillati</taxon>
        <taxon>Mycoplasmatota</taxon>
        <taxon>Mycoplasmoidales</taxon>
        <taxon>Mycoplasmoidaceae</taxon>
        <taxon>Malacoplasma</taxon>
    </lineage>
</organism>
<dbReference type="SMART" id="SM00382">
    <property type="entry name" value="AAA"/>
    <property type="match status" value="1"/>
</dbReference>
<dbReference type="Gene3D" id="3.40.50.300">
    <property type="entry name" value="P-loop containing nucleotide triphosphate hydrolases"/>
    <property type="match status" value="1"/>
</dbReference>
<dbReference type="AlphaFoldDB" id="Q8EWI4"/>
<dbReference type="InterPro" id="IPR039421">
    <property type="entry name" value="Type_1_exporter"/>
</dbReference>
<evidence type="ECO:0000256" key="1">
    <source>
        <dbReference type="ARBA" id="ARBA00004651"/>
    </source>
</evidence>
<dbReference type="Gene3D" id="1.20.1560.10">
    <property type="entry name" value="ABC transporter type 1, transmembrane domain"/>
    <property type="match status" value="1"/>
</dbReference>
<protein>
    <submittedName>
        <fullName evidence="11">ABC transporter ATP-binding protein</fullName>
    </submittedName>
</protein>
<dbReference type="STRING" id="272633.gene:10731321"/>
<evidence type="ECO:0000256" key="2">
    <source>
        <dbReference type="ARBA" id="ARBA00005417"/>
    </source>
</evidence>
<feature type="transmembrane region" description="Helical" evidence="8">
    <location>
        <begin position="176"/>
        <end position="194"/>
    </location>
</feature>
<keyword evidence="5 11" id="KW-0067">ATP-binding</keyword>
<dbReference type="PANTHER" id="PTHR43394">
    <property type="entry name" value="ATP-DEPENDENT PERMEASE MDL1, MITOCHONDRIAL"/>
    <property type="match status" value="1"/>
</dbReference>
<evidence type="ECO:0000259" key="10">
    <source>
        <dbReference type="PROSITE" id="PS50929"/>
    </source>
</evidence>
<dbReference type="PANTHER" id="PTHR43394:SF1">
    <property type="entry name" value="ATP-BINDING CASSETTE SUB-FAMILY B MEMBER 10, MITOCHONDRIAL"/>
    <property type="match status" value="1"/>
</dbReference>
<keyword evidence="12" id="KW-1185">Reference proteome</keyword>
<feature type="transmembrane region" description="Helical" evidence="8">
    <location>
        <begin position="293"/>
        <end position="311"/>
    </location>
</feature>
<name>Q8EWI4_MALP2</name>
<feature type="transmembrane region" description="Helical" evidence="8">
    <location>
        <begin position="260"/>
        <end position="287"/>
    </location>
</feature>
<dbReference type="GO" id="GO:0016887">
    <property type="term" value="F:ATP hydrolysis activity"/>
    <property type="evidence" value="ECO:0007669"/>
    <property type="project" value="InterPro"/>
</dbReference>
<evidence type="ECO:0000256" key="4">
    <source>
        <dbReference type="ARBA" id="ARBA00022741"/>
    </source>
</evidence>
<dbReference type="PROSITE" id="PS50929">
    <property type="entry name" value="ABC_TM1F"/>
    <property type="match status" value="1"/>
</dbReference>